<evidence type="ECO:0000313" key="3">
    <source>
        <dbReference type="Proteomes" id="UP000028864"/>
    </source>
</evidence>
<dbReference type="AlphaFoldDB" id="A0AAV2WCQ9"/>
<organism evidence="2 3">
    <name type="scientific">Mycolicibacterium neoaurum</name>
    <name type="common">Mycobacterium neoaurum</name>
    <dbReference type="NCBI Taxonomy" id="1795"/>
    <lineage>
        <taxon>Bacteria</taxon>
        <taxon>Bacillati</taxon>
        <taxon>Actinomycetota</taxon>
        <taxon>Actinomycetes</taxon>
        <taxon>Mycobacteriales</taxon>
        <taxon>Mycobacteriaceae</taxon>
        <taxon>Mycolicibacterium</taxon>
    </lineage>
</organism>
<dbReference type="RefSeq" id="WP_030133027.1">
    <property type="nucleotide sequence ID" value="NZ_LK021337.1"/>
</dbReference>
<feature type="region of interest" description="Disordered" evidence="1">
    <location>
        <begin position="1"/>
        <end position="22"/>
    </location>
</feature>
<proteinExistence type="predicted"/>
<evidence type="ECO:0000256" key="1">
    <source>
        <dbReference type="SAM" id="MobiDB-lite"/>
    </source>
</evidence>
<name>A0AAV2WCQ9_MYCNE</name>
<sequence length="170" mass="18148">MMGNQPFDDDDEVDTEDGVDIGDGLAAFDDIFDVPAPHADPELDPLAPDFGIPEQAPGEPLFTVTNPPGTVTVSALLDGRIHRIELSPEATAEADSEAQLAAEIVVIADLAHQQARSAQFSYVLEGMQDHGHDAAETRDFLTRSVGLPSPEQADAARAQIFATRYAGDHE</sequence>
<accession>A0AAV2WCQ9</accession>
<dbReference type="Proteomes" id="UP000028864">
    <property type="component" value="Unassembled WGS sequence"/>
</dbReference>
<dbReference type="EMBL" id="LK021337">
    <property type="protein sequence ID" value="CDQ42219.1"/>
    <property type="molecule type" value="Genomic_DNA"/>
</dbReference>
<feature type="compositionally biased region" description="Acidic residues" evidence="1">
    <location>
        <begin position="7"/>
        <end position="20"/>
    </location>
</feature>
<reference evidence="2" key="1">
    <citation type="submission" date="2014-05" db="EMBL/GenBank/DDBJ databases">
        <authorList>
            <person name="Urmite Genomes"/>
        </authorList>
    </citation>
    <scope>NUCLEOTIDE SEQUENCE</scope>
    <source>
        <strain evidence="2">DSM 44074</strain>
    </source>
</reference>
<gene>
    <name evidence="2" type="primary">espH_1</name>
    <name evidence="2" type="ORF">BN1047_00068</name>
</gene>
<evidence type="ECO:0000313" key="2">
    <source>
        <dbReference type="EMBL" id="CDQ42219.1"/>
    </source>
</evidence>
<reference evidence="2" key="2">
    <citation type="submission" date="2015-09" db="EMBL/GenBank/DDBJ databases">
        <title>Draft genome sequence of Mycobacterium neoaurum DSM 44074.</title>
        <authorList>
            <person name="Croce O."/>
            <person name="Robert C."/>
            <person name="Raoult D."/>
            <person name="Drancourt M."/>
        </authorList>
    </citation>
    <scope>NUCLEOTIDE SEQUENCE</scope>
    <source>
        <strain evidence="2">DSM 44074</strain>
    </source>
</reference>
<protein>
    <submittedName>
        <fullName evidence="2">ESX-1 secretion-associated protein EspH</fullName>
    </submittedName>
</protein>